<protein>
    <submittedName>
        <fullName evidence="2">Uncharacterized protein</fullName>
    </submittedName>
</protein>
<feature type="region of interest" description="Disordered" evidence="1">
    <location>
        <begin position="84"/>
        <end position="110"/>
    </location>
</feature>
<dbReference type="EMBL" id="JAWDGP010006510">
    <property type="protein sequence ID" value="KAK3739609.1"/>
    <property type="molecule type" value="Genomic_DNA"/>
</dbReference>
<dbReference type="Proteomes" id="UP001283361">
    <property type="component" value="Unassembled WGS sequence"/>
</dbReference>
<evidence type="ECO:0000313" key="2">
    <source>
        <dbReference type="EMBL" id="KAK3739609.1"/>
    </source>
</evidence>
<organism evidence="2 3">
    <name type="scientific">Elysia crispata</name>
    <name type="common">lettuce slug</name>
    <dbReference type="NCBI Taxonomy" id="231223"/>
    <lineage>
        <taxon>Eukaryota</taxon>
        <taxon>Metazoa</taxon>
        <taxon>Spiralia</taxon>
        <taxon>Lophotrochozoa</taxon>
        <taxon>Mollusca</taxon>
        <taxon>Gastropoda</taxon>
        <taxon>Heterobranchia</taxon>
        <taxon>Euthyneura</taxon>
        <taxon>Panpulmonata</taxon>
        <taxon>Sacoglossa</taxon>
        <taxon>Placobranchoidea</taxon>
        <taxon>Plakobranchidae</taxon>
        <taxon>Elysia</taxon>
    </lineage>
</organism>
<dbReference type="AlphaFoldDB" id="A0AAE1CWA2"/>
<comment type="caution">
    <text evidence="2">The sequence shown here is derived from an EMBL/GenBank/DDBJ whole genome shotgun (WGS) entry which is preliminary data.</text>
</comment>
<accession>A0AAE1CWA2</accession>
<gene>
    <name evidence="2" type="ORF">RRG08_008218</name>
</gene>
<reference evidence="2" key="1">
    <citation type="journal article" date="2023" name="G3 (Bethesda)">
        <title>A reference genome for the long-term kleptoplast-retaining sea slug Elysia crispata morphotype clarki.</title>
        <authorList>
            <person name="Eastman K.E."/>
            <person name="Pendleton A.L."/>
            <person name="Shaikh M.A."/>
            <person name="Suttiyut T."/>
            <person name="Ogas R."/>
            <person name="Tomko P."/>
            <person name="Gavelis G."/>
            <person name="Widhalm J.R."/>
            <person name="Wisecaver J.H."/>
        </authorList>
    </citation>
    <scope>NUCLEOTIDE SEQUENCE</scope>
    <source>
        <strain evidence="2">ECLA1</strain>
    </source>
</reference>
<proteinExistence type="predicted"/>
<keyword evidence="3" id="KW-1185">Reference proteome</keyword>
<evidence type="ECO:0000256" key="1">
    <source>
        <dbReference type="SAM" id="MobiDB-lite"/>
    </source>
</evidence>
<evidence type="ECO:0000313" key="3">
    <source>
        <dbReference type="Proteomes" id="UP001283361"/>
    </source>
</evidence>
<name>A0AAE1CWA2_9GAST</name>
<sequence length="137" mass="15889">MEIFVYPLFIPNPGGFRISTIKTRVWAVLYQKEIDQSVAGIHISMIQTRFLEIFVSAQHRPESLSFTVSTNNTNEVSQCLPTTPTAIQQDAQEEEIRGRRKKRKTKEQRDAEALEQLTLKMRKYTVLEECTLLEPNF</sequence>